<dbReference type="InterPro" id="IPR050439">
    <property type="entry name" value="ADAMTS_ADAMTS-like"/>
</dbReference>
<feature type="binding site" evidence="13 15">
    <location>
        <position position="1222"/>
    </location>
    <ligand>
        <name>Zn(2+)</name>
        <dbReference type="ChEBI" id="CHEBI:29105"/>
        <note>catalytic</note>
    </ligand>
</feature>
<dbReference type="Pfam" id="PF19030">
    <property type="entry name" value="TSP1_ADAMTS"/>
    <property type="match status" value="1"/>
</dbReference>
<evidence type="ECO:0000256" key="15">
    <source>
        <dbReference type="PROSITE-ProRule" id="PRU00276"/>
    </source>
</evidence>
<dbReference type="PRINTS" id="PR01857">
    <property type="entry name" value="ADAMTSFAMILY"/>
</dbReference>
<feature type="disulfide bond" evidence="14">
    <location>
        <begin position="1320"/>
        <end position="1338"/>
    </location>
</feature>
<keyword evidence="16" id="KW-0175">Coiled coil</keyword>
<gene>
    <name evidence="19" type="ORF">g.33932</name>
</gene>
<keyword evidence="8" id="KW-0378">Hydrolase</keyword>
<dbReference type="FunFam" id="2.20.100.10:FF:000001">
    <property type="entry name" value="semaphorin-5A isoform X1"/>
    <property type="match status" value="1"/>
</dbReference>
<dbReference type="InterPro" id="IPR001590">
    <property type="entry name" value="Peptidase_M12B"/>
</dbReference>
<feature type="disulfide bond" evidence="14">
    <location>
        <begin position="1309"/>
        <end position="1331"/>
    </location>
</feature>
<evidence type="ECO:0000313" key="19">
    <source>
        <dbReference type="EMBL" id="JAT34093.1"/>
    </source>
</evidence>
<evidence type="ECO:0000256" key="12">
    <source>
        <dbReference type="ARBA" id="ARBA00023180"/>
    </source>
</evidence>
<feature type="compositionally biased region" description="Basic and acidic residues" evidence="17">
    <location>
        <begin position="643"/>
        <end position="652"/>
    </location>
</feature>
<keyword evidence="6" id="KW-0732">Signal</keyword>
<dbReference type="InterPro" id="IPR045371">
    <property type="entry name" value="ADAMTS_CR_3"/>
</dbReference>
<feature type="binding site" evidence="13">
    <location>
        <position position="1175"/>
    </location>
    <ligand>
        <name>Ca(2+)</name>
        <dbReference type="ChEBI" id="CHEBI:29108"/>
        <label>1</label>
    </ligand>
</feature>
<keyword evidence="7" id="KW-0677">Repeat</keyword>
<dbReference type="PROSITE" id="PS50215">
    <property type="entry name" value="ADAM_MEPRO"/>
    <property type="match status" value="1"/>
</dbReference>
<feature type="binding site" evidence="13">
    <location>
        <position position="1285"/>
    </location>
    <ligand>
        <name>Ca(2+)</name>
        <dbReference type="ChEBI" id="CHEBI:29108"/>
        <label>2</label>
    </ligand>
</feature>
<dbReference type="InterPro" id="IPR013273">
    <property type="entry name" value="ADAMTS/ADAMTS-like"/>
</dbReference>
<feature type="disulfide bond" evidence="14">
    <location>
        <begin position="1385"/>
        <end position="1422"/>
    </location>
</feature>
<feature type="domain" description="Peptidase M12B" evidence="18">
    <location>
        <begin position="1080"/>
        <end position="1287"/>
    </location>
</feature>
<evidence type="ECO:0000256" key="1">
    <source>
        <dbReference type="ARBA" id="ARBA00004498"/>
    </source>
</evidence>
<dbReference type="Pfam" id="PF05986">
    <property type="entry name" value="ADAMTS_spacer1"/>
    <property type="match status" value="1"/>
</dbReference>
<feature type="disulfide bond" evidence="14">
    <location>
        <begin position="1326"/>
        <end position="1357"/>
    </location>
</feature>
<feature type="region of interest" description="Disordered" evidence="17">
    <location>
        <begin position="643"/>
        <end position="663"/>
    </location>
</feature>
<evidence type="ECO:0000256" key="4">
    <source>
        <dbReference type="ARBA" id="ARBA00022670"/>
    </source>
</evidence>
<comment type="subcellular location">
    <subcellularLocation>
        <location evidence="1">Secreted</location>
        <location evidence="1">Extracellular space</location>
        <location evidence="1">Extracellular matrix</location>
    </subcellularLocation>
</comment>
<dbReference type="GO" id="GO:0006508">
    <property type="term" value="P:proteolysis"/>
    <property type="evidence" value="ECO:0007669"/>
    <property type="project" value="UniProtKB-KW"/>
</dbReference>
<dbReference type="GO" id="GO:0046872">
    <property type="term" value="F:metal ion binding"/>
    <property type="evidence" value="ECO:0007669"/>
    <property type="project" value="UniProtKB-KW"/>
</dbReference>
<feature type="disulfide bond" evidence="14">
    <location>
        <begin position="1400"/>
        <end position="1412"/>
    </location>
</feature>
<dbReference type="SUPFAM" id="SSF82895">
    <property type="entry name" value="TSP-1 type 1 repeat"/>
    <property type="match status" value="2"/>
</dbReference>
<dbReference type="PANTHER" id="PTHR13723">
    <property type="entry name" value="ADAMTS A DISINTEGRIN AND METALLOPROTEASE WITH THROMBOSPONDIN MOTIFS PROTEASE"/>
    <property type="match status" value="1"/>
</dbReference>
<feature type="binding site" evidence="13">
    <location>
        <position position="1083"/>
    </location>
    <ligand>
        <name>Ca(2+)</name>
        <dbReference type="ChEBI" id="CHEBI:29108"/>
        <label>1</label>
    </ligand>
</feature>
<keyword evidence="11 14" id="KW-1015">Disulfide bond</keyword>
<name>A0A1B6MDS7_9HEMI</name>
<keyword evidence="5 13" id="KW-0479">Metal-binding</keyword>
<evidence type="ECO:0000256" key="17">
    <source>
        <dbReference type="SAM" id="MobiDB-lite"/>
    </source>
</evidence>
<dbReference type="InterPro" id="IPR002870">
    <property type="entry name" value="Peptidase_M12B_N"/>
</dbReference>
<organism evidence="19">
    <name type="scientific">Graphocephala atropunctata</name>
    <dbReference type="NCBI Taxonomy" id="36148"/>
    <lineage>
        <taxon>Eukaryota</taxon>
        <taxon>Metazoa</taxon>
        <taxon>Ecdysozoa</taxon>
        <taxon>Arthropoda</taxon>
        <taxon>Hexapoda</taxon>
        <taxon>Insecta</taxon>
        <taxon>Pterygota</taxon>
        <taxon>Neoptera</taxon>
        <taxon>Paraneoptera</taxon>
        <taxon>Hemiptera</taxon>
        <taxon>Auchenorrhyncha</taxon>
        <taxon>Membracoidea</taxon>
        <taxon>Cicadellidae</taxon>
        <taxon>Cicadellinae</taxon>
        <taxon>Cicadellini</taxon>
        <taxon>Graphocephala</taxon>
    </lineage>
</organism>
<evidence type="ECO:0000256" key="10">
    <source>
        <dbReference type="ARBA" id="ARBA00023049"/>
    </source>
</evidence>
<feature type="compositionally biased region" description="Basic and acidic residues" evidence="17">
    <location>
        <begin position="579"/>
        <end position="613"/>
    </location>
</feature>
<keyword evidence="13" id="KW-0106">Calcium</keyword>
<feature type="compositionally biased region" description="Basic and acidic residues" evidence="17">
    <location>
        <begin position="479"/>
        <end position="510"/>
    </location>
</feature>
<dbReference type="Pfam" id="PF19236">
    <property type="entry name" value="ADAMTS_CR_3"/>
    <property type="match status" value="1"/>
</dbReference>
<dbReference type="SMART" id="SM00209">
    <property type="entry name" value="TSP1"/>
    <property type="match status" value="2"/>
</dbReference>
<evidence type="ECO:0000256" key="13">
    <source>
        <dbReference type="PIRSR" id="PIRSR613273-2"/>
    </source>
</evidence>
<dbReference type="Gene3D" id="2.60.120.830">
    <property type="match status" value="1"/>
</dbReference>
<dbReference type="PROSITE" id="PS50092">
    <property type="entry name" value="TSP1"/>
    <property type="match status" value="1"/>
</dbReference>
<feature type="region of interest" description="Disordered" evidence="17">
    <location>
        <begin position="548"/>
        <end position="629"/>
    </location>
</feature>
<feature type="binding site" evidence="13">
    <location>
        <position position="1083"/>
    </location>
    <ligand>
        <name>Ca(2+)</name>
        <dbReference type="ChEBI" id="CHEBI:29108"/>
        <label>2</label>
    </ligand>
</feature>
<keyword evidence="3" id="KW-0272">Extracellular matrix</keyword>
<feature type="binding site" evidence="13">
    <location>
        <position position="1285"/>
    </location>
    <ligand>
        <name>Ca(2+)</name>
        <dbReference type="ChEBI" id="CHEBI:29108"/>
        <label>1</label>
    </ligand>
</feature>
<dbReference type="SUPFAM" id="SSF55486">
    <property type="entry name" value="Metalloproteases ('zincins'), catalytic domain"/>
    <property type="match status" value="1"/>
</dbReference>
<feature type="disulfide bond" evidence="14">
    <location>
        <begin position="1389"/>
        <end position="1427"/>
    </location>
</feature>
<dbReference type="PANTHER" id="PTHR13723:SF200">
    <property type="entry name" value="ADAM METALLOPEPTIDASE WITH THROMBOSPONDIN TYPE 1 MOTIF B, ISOFORM B"/>
    <property type="match status" value="1"/>
</dbReference>
<feature type="region of interest" description="Disordered" evidence="17">
    <location>
        <begin position="879"/>
        <end position="901"/>
    </location>
</feature>
<dbReference type="Gene3D" id="3.40.390.10">
    <property type="entry name" value="Collagenase (Catalytic Domain)"/>
    <property type="match status" value="1"/>
</dbReference>
<dbReference type="InterPro" id="IPR041645">
    <property type="entry name" value="ADAMTS_CR_2"/>
</dbReference>
<evidence type="ECO:0000256" key="5">
    <source>
        <dbReference type="ARBA" id="ARBA00022723"/>
    </source>
</evidence>
<comment type="cofactor">
    <cofactor evidence="13">
        <name>Zn(2+)</name>
        <dbReference type="ChEBI" id="CHEBI:29105"/>
    </cofactor>
    <text evidence="13">Binds 1 zinc ion per subunit.</text>
</comment>
<feature type="disulfide bond" evidence="14">
    <location>
        <begin position="1240"/>
        <end position="1266"/>
    </location>
</feature>
<proteinExistence type="predicted"/>
<feature type="binding site" evidence="13 15">
    <location>
        <position position="1232"/>
    </location>
    <ligand>
        <name>Zn(2+)</name>
        <dbReference type="ChEBI" id="CHEBI:29105"/>
        <note>catalytic</note>
    </ligand>
</feature>
<evidence type="ECO:0000256" key="6">
    <source>
        <dbReference type="ARBA" id="ARBA00022729"/>
    </source>
</evidence>
<feature type="coiled-coil region" evidence="16">
    <location>
        <begin position="950"/>
        <end position="984"/>
    </location>
</feature>
<dbReference type="Pfam" id="PF17771">
    <property type="entry name" value="ADAMTS_CR_2"/>
    <property type="match status" value="1"/>
</dbReference>
<dbReference type="InterPro" id="IPR010294">
    <property type="entry name" value="ADAMTS_spacer1"/>
</dbReference>
<keyword evidence="4" id="KW-0645">Protease</keyword>
<feature type="binding site" evidence="13 15">
    <location>
        <position position="1226"/>
    </location>
    <ligand>
        <name>Zn(2+)</name>
        <dbReference type="ChEBI" id="CHEBI:29105"/>
        <note>catalytic</note>
    </ligand>
</feature>
<dbReference type="InterPro" id="IPR000884">
    <property type="entry name" value="TSP1_rpt"/>
</dbReference>
<keyword evidence="2" id="KW-0964">Secreted</keyword>
<dbReference type="InterPro" id="IPR024079">
    <property type="entry name" value="MetalloPept_cat_dom_sf"/>
</dbReference>
<feature type="disulfide bond" evidence="14">
    <location>
        <begin position="1351"/>
        <end position="1362"/>
    </location>
</feature>
<evidence type="ECO:0000256" key="3">
    <source>
        <dbReference type="ARBA" id="ARBA00022530"/>
    </source>
</evidence>
<dbReference type="Gene3D" id="3.40.1620.60">
    <property type="match status" value="1"/>
</dbReference>
<reference evidence="19" key="1">
    <citation type="submission" date="2015-11" db="EMBL/GenBank/DDBJ databases">
        <title>De novo transcriptome assembly of four potential Pierce s Disease insect vectors from Arizona vineyards.</title>
        <authorList>
            <person name="Tassone E.E."/>
        </authorList>
    </citation>
    <scope>NUCLEOTIDE SEQUENCE</scope>
</reference>
<feature type="disulfide bond" evidence="14">
    <location>
        <begin position="1200"/>
        <end position="1282"/>
    </location>
</feature>
<dbReference type="InterPro" id="IPR036383">
    <property type="entry name" value="TSP1_rpt_sf"/>
</dbReference>
<evidence type="ECO:0000256" key="11">
    <source>
        <dbReference type="ARBA" id="ARBA00023157"/>
    </source>
</evidence>
<keyword evidence="12" id="KW-0325">Glycoprotein</keyword>
<dbReference type="Gene3D" id="2.20.100.10">
    <property type="entry name" value="Thrombospondin type-1 (TSP1) repeat"/>
    <property type="match status" value="2"/>
</dbReference>
<feature type="non-terminal residue" evidence="19">
    <location>
        <position position="1710"/>
    </location>
</feature>
<dbReference type="Pfam" id="PF01562">
    <property type="entry name" value="Pep_M12B_propep"/>
    <property type="match status" value="1"/>
</dbReference>
<feature type="compositionally biased region" description="Basic and acidic residues" evidence="17">
    <location>
        <begin position="885"/>
        <end position="896"/>
    </location>
</feature>
<feature type="binding site" evidence="13">
    <location>
        <position position="1168"/>
    </location>
    <ligand>
        <name>Ca(2+)</name>
        <dbReference type="ChEBI" id="CHEBI:29108"/>
        <label>2</label>
    </ligand>
</feature>
<dbReference type="GO" id="GO:0004222">
    <property type="term" value="F:metalloendopeptidase activity"/>
    <property type="evidence" value="ECO:0007669"/>
    <property type="project" value="InterPro"/>
</dbReference>
<dbReference type="GO" id="GO:0030198">
    <property type="term" value="P:extracellular matrix organization"/>
    <property type="evidence" value="ECO:0007669"/>
    <property type="project" value="InterPro"/>
</dbReference>
<feature type="compositionally biased region" description="Polar residues" evidence="17">
    <location>
        <begin position="511"/>
        <end position="525"/>
    </location>
</feature>
<evidence type="ECO:0000256" key="8">
    <source>
        <dbReference type="ARBA" id="ARBA00022801"/>
    </source>
</evidence>
<dbReference type="GO" id="GO:0031012">
    <property type="term" value="C:extracellular matrix"/>
    <property type="evidence" value="ECO:0007669"/>
    <property type="project" value="TreeGrafter"/>
</dbReference>
<evidence type="ECO:0000256" key="7">
    <source>
        <dbReference type="ARBA" id="ARBA00022737"/>
    </source>
</evidence>
<feature type="binding site" evidence="13">
    <location>
        <position position="1282"/>
    </location>
    <ligand>
        <name>Ca(2+)</name>
        <dbReference type="ChEBI" id="CHEBI:29108"/>
        <label>1</label>
    </ligand>
</feature>
<dbReference type="Pfam" id="PF00090">
    <property type="entry name" value="TSP_1"/>
    <property type="match status" value="1"/>
</dbReference>
<evidence type="ECO:0000256" key="9">
    <source>
        <dbReference type="ARBA" id="ARBA00022833"/>
    </source>
</evidence>
<keyword evidence="9 13" id="KW-0862">Zinc</keyword>
<feature type="compositionally biased region" description="Polar residues" evidence="17">
    <location>
        <begin position="620"/>
        <end position="629"/>
    </location>
</feature>
<evidence type="ECO:0000256" key="2">
    <source>
        <dbReference type="ARBA" id="ARBA00022525"/>
    </source>
</evidence>
<feature type="region of interest" description="Disordered" evidence="17">
    <location>
        <begin position="841"/>
        <end position="861"/>
    </location>
</feature>
<feature type="disulfide bond" evidence="14">
    <location>
        <begin position="1157"/>
        <end position="1206"/>
    </location>
</feature>
<sequence length="1710" mass="192968">MLYSLLFNVEMKKISIIYIIVLNFMFCLSSEFDPPMSGFYTDGLDRVLDKIEIVVPEKISKDGSFVSYYLPHYYNIESDNRPRRTSNEEGGSSKDAIHFFIPIDGEKHHLELWPNMNFIAPGLVVERRDARDVENINKAKISPVSRRQCHYTGQILGKPNATAALSTCYGLAGYIRVPAGDEYMIEPVKDSKPVHDKEHPHIIYKRSGMRDKHGNANCLTKGRAKDAFEERMQWEALFGDQVRKEMSGININELMQDRRTNTPPQFSFTDRSPVGNSYSIEMAQAGNKFPPENSLGGNVPPVGRYLPENPVIGNVPSTGNKFSVENSFDKNIFQTPNRLPPENSFGDVVMPVGKSMNNPNVPKIQYSNNIQQAPHPENTMQNSLPHVNRFLKNGKIDIGNKLKHKHLKEINMGNINLPQDSLERSKPGEMFDNELMHPDLVISDQTNVGNNGHKRKKRDTNKEKSRTNFNSGSPNIDIDNMRVENRDSQTRLSEQKLDDNEMKGNGKLEHTISSQDNNQESRVEANSQNNLEYNINLQNDKKLAKCSNGEKISDEQTINKVESNKALTGEVENPPNTEKVNKREDINEMSKHENQQTNKENNKHNDDDVKESEIYPIDPSINNVQENKKCQFNSKKVEENNIKREIHLDTSEKSWQTNDNSDKTKMKLDKTADCNADSSGKLSSENSDLLSSVNLQTDLENEKVKDIKPSKITRIDKENLSSDEKVMASVLETVVNDMEKPKVKKEVNERLNSINNAQPPHSYEEQQSAYPPKVKDIDNQIKVDYAKPGTLINTPKEAFQQSVIENKKEDSSFKITDNNIFSRVAEDGKKSDFVDKETCKDAVGENEPKPEAVHSAEEKEEKNIDEIIIRVKAPEGTISNIEQHVGSEPENIRRESNGAVNSDVKNSIFRHDQNTNLMQNSQKITKEKINQGEINKLEDDVPSHSFPELLKQQEKDQQNINSILSDTQQQLNLEKNENSKTKTKRDDTIHLIIETEPEVNADNGNAGSNQQKSGLFCQGRNCLEIKPVLLNETSTGNNVTNTESAKVKIVEKRNAWIGEDCADTTTESNLQCFDFYNRIYNLELMITVDYKVVKLHEDDDIENFILTVLNMISANFYDKSIGMNLNIVLVRLILLTTCIKELDSDRFNPEELLENFCTWQVLINPGKDDHPHHHDLAIFVTRMEKCEGEVMGVTYMTSVCRPDKACLVCVDEGLLLANTITHQIGHSLGADHDSGDSSGCAEKAPDGTNFHMAARITETSNAWSVCSRDSIIQFLKTQGSWCLTDLPVEKSFNFPLILPGQIYSAPQQCKLNFHMTALPCAVGSFCDRLYCQVTEKLCATKGDPPADGTFCASNMWCFHKECVHIGRRPGAVNGEWSFWTEWSICTRSCGGGISSSYRICNNPKPEKGGRYCIGDRIRHRMCATNPCQGFTESFRDLQCKKTEERPFRGRLHNWFQYHSFFLNIECALVCQNSKGDVVMRSPIVADGTPCKAGTRNVCIQGACRNVGCDWVIDSNAREDSCGICRGNSTECRIIQGVFDEYSTQKGLVEFLRVPKDAGMIFVREIAPSENVLVVTGSINRVFYLNGGGVEDSMPGDIAFGQAHGVYEVRSSMERIFIRGPILEELVFHSLLRGPNKGVHYQYAIMETDTNYVPRYLWQYVDWDACTDPCSGGSQRAHAKCVEDKGGVVDDQFCTESSRPQDVIRPCNDFP</sequence>
<evidence type="ECO:0000259" key="18">
    <source>
        <dbReference type="PROSITE" id="PS50215"/>
    </source>
</evidence>
<feature type="region of interest" description="Disordered" evidence="17">
    <location>
        <begin position="440"/>
        <end position="525"/>
    </location>
</feature>
<dbReference type="Pfam" id="PF01421">
    <property type="entry name" value="Reprolysin"/>
    <property type="match status" value="1"/>
</dbReference>
<evidence type="ECO:0000256" key="16">
    <source>
        <dbReference type="SAM" id="Coils"/>
    </source>
</evidence>
<dbReference type="EMBL" id="GEBQ01005884">
    <property type="protein sequence ID" value="JAT34093.1"/>
    <property type="molecule type" value="Transcribed_RNA"/>
</dbReference>
<comment type="caution">
    <text evidence="15">Lacks conserved residue(s) required for the propagation of feature annotation.</text>
</comment>
<protein>
    <recommendedName>
        <fullName evidence="18">Peptidase M12B domain-containing protein</fullName>
    </recommendedName>
</protein>
<evidence type="ECO:0000256" key="14">
    <source>
        <dbReference type="PIRSR" id="PIRSR613273-3"/>
    </source>
</evidence>
<feature type="binding site" evidence="13">
    <location>
        <position position="1168"/>
    </location>
    <ligand>
        <name>Ca(2+)</name>
        <dbReference type="ChEBI" id="CHEBI:29108"/>
        <label>1</label>
    </ligand>
</feature>
<accession>A0A1B6MDS7</accession>
<keyword evidence="10" id="KW-0482">Metalloprotease</keyword>